<comment type="caution">
    <text evidence="2">The sequence shown here is derived from an EMBL/GenBank/DDBJ whole genome shotgun (WGS) entry which is preliminary data.</text>
</comment>
<dbReference type="EMBL" id="JBHTNF010000022">
    <property type="protein sequence ID" value="MFD1330308.1"/>
    <property type="molecule type" value="Genomic_DNA"/>
</dbReference>
<feature type="chain" id="PRO_5045064370" evidence="1">
    <location>
        <begin position="33"/>
        <end position="168"/>
    </location>
</feature>
<evidence type="ECO:0000313" key="3">
    <source>
        <dbReference type="Proteomes" id="UP001597173"/>
    </source>
</evidence>
<organism evidence="2 3">
    <name type="scientific">Mycoplana ramosa</name>
    <name type="common">Mycoplana bullata</name>
    <dbReference type="NCBI Taxonomy" id="40837"/>
    <lineage>
        <taxon>Bacteria</taxon>
        <taxon>Pseudomonadati</taxon>
        <taxon>Pseudomonadota</taxon>
        <taxon>Alphaproteobacteria</taxon>
        <taxon>Hyphomicrobiales</taxon>
        <taxon>Rhizobiaceae</taxon>
        <taxon>Mycoplana</taxon>
    </lineage>
</organism>
<keyword evidence="3" id="KW-1185">Reference proteome</keyword>
<gene>
    <name evidence="2" type="ORF">ACFQ33_20675</name>
</gene>
<protein>
    <submittedName>
        <fullName evidence="2">Uncharacterized protein</fullName>
    </submittedName>
</protein>
<evidence type="ECO:0000313" key="2">
    <source>
        <dbReference type="EMBL" id="MFD1330308.1"/>
    </source>
</evidence>
<keyword evidence="1" id="KW-0732">Signal</keyword>
<evidence type="ECO:0000256" key="1">
    <source>
        <dbReference type="SAM" id="SignalP"/>
    </source>
</evidence>
<name>A0ABW3Z2B8_MYCRA</name>
<dbReference type="RefSeq" id="WP_374841239.1">
    <property type="nucleotide sequence ID" value="NZ_JBHEEW010000020.1"/>
</dbReference>
<reference evidence="3" key="1">
    <citation type="journal article" date="2019" name="Int. J. Syst. Evol. Microbiol.">
        <title>The Global Catalogue of Microorganisms (GCM) 10K type strain sequencing project: providing services to taxonomists for standard genome sequencing and annotation.</title>
        <authorList>
            <consortium name="The Broad Institute Genomics Platform"/>
            <consortium name="The Broad Institute Genome Sequencing Center for Infectious Disease"/>
            <person name="Wu L."/>
            <person name="Ma J."/>
        </authorList>
    </citation>
    <scope>NUCLEOTIDE SEQUENCE [LARGE SCALE GENOMIC DNA]</scope>
    <source>
        <strain evidence="3">CCUG 55609</strain>
    </source>
</reference>
<dbReference type="Proteomes" id="UP001597173">
    <property type="component" value="Unassembled WGS sequence"/>
</dbReference>
<feature type="signal peptide" evidence="1">
    <location>
        <begin position="1"/>
        <end position="32"/>
    </location>
</feature>
<proteinExistence type="predicted"/>
<sequence length="168" mass="17938">MQALIGVARSRMMLLVAAAGAAATLSIIPARAQDDHSIYYGSRAGMHVTTVSKSGIGTSKAVIMIKHTPKDAKAFCVEYEQDYSMACVKRTMASVKVGDRVTANCKKGTWTDVYGEGYVFEGKSRSDDLMADYVVRSVKTGEILDGSSASGYPTAFSVFQELCPGVAE</sequence>
<accession>A0ABW3Z2B8</accession>